<evidence type="ECO:0000256" key="2">
    <source>
        <dbReference type="ARBA" id="ARBA00022487"/>
    </source>
</evidence>
<dbReference type="InterPro" id="IPR000073">
    <property type="entry name" value="AB_hydrolase_1"/>
</dbReference>
<comment type="similarity">
    <text evidence="1">Belongs to the AB hydrolase superfamily. AB hydrolase 4 family.</text>
</comment>
<organism evidence="6 7">
    <name type="scientific">Algoriphagus boritolerans DSM 17298 = JCM 18970</name>
    <dbReference type="NCBI Taxonomy" id="1120964"/>
    <lineage>
        <taxon>Bacteria</taxon>
        <taxon>Pseudomonadati</taxon>
        <taxon>Bacteroidota</taxon>
        <taxon>Cytophagia</taxon>
        <taxon>Cytophagales</taxon>
        <taxon>Cyclobacteriaceae</taxon>
        <taxon>Algoriphagus</taxon>
    </lineage>
</organism>
<feature type="domain" description="AB hydrolase-1" evidence="5">
    <location>
        <begin position="61"/>
        <end position="295"/>
    </location>
</feature>
<dbReference type="InterPro" id="IPR050960">
    <property type="entry name" value="AB_hydrolase_4_sf"/>
</dbReference>
<protein>
    <recommendedName>
        <fullName evidence="5">AB hydrolase-1 domain-containing protein</fullName>
    </recommendedName>
</protein>
<evidence type="ECO:0000256" key="4">
    <source>
        <dbReference type="PIRSR" id="PIRSR005211-1"/>
    </source>
</evidence>
<dbReference type="Proteomes" id="UP000236736">
    <property type="component" value="Unassembled WGS sequence"/>
</dbReference>
<dbReference type="InterPro" id="IPR000952">
    <property type="entry name" value="AB_hydrolase_4_CS"/>
</dbReference>
<sequence>MPLISESFYQRPKWLFSGHLETIYPALFRQVALQEPERERITTEDDDFLDLDWYKKGNSRLVVLSHGLEGNSTRPYMLGMAREFLQKGFDVLSWNYRGCSEELNQKVIFYHSGATYDLDAVVRHAAKNYSELFLIGFSLGGNLSLKFLGEKKLSVQKIKKAVAISVPLDLAGSCEKISSGQNIIYSKRFLNTLKEKVIRKSLAFPGELPVGLLRKIKTLRDFDDYFTGPLHGFSDAAEYYRVNSSLQFLEHIEVPTLILNAQNDPFLSESCFPVKLARSLRNIHFEFPKHGGHVGFTGPSHQKSFYSELRAVEFITRDL</sequence>
<accession>A0A1H5WY12</accession>
<gene>
    <name evidence="6" type="ORF">SAMN03080598_02295</name>
</gene>
<dbReference type="EMBL" id="FNVR01000011">
    <property type="protein sequence ID" value="SEG04391.1"/>
    <property type="molecule type" value="Genomic_DNA"/>
</dbReference>
<evidence type="ECO:0000313" key="6">
    <source>
        <dbReference type="EMBL" id="SEG04391.1"/>
    </source>
</evidence>
<dbReference type="SUPFAM" id="SSF53474">
    <property type="entry name" value="alpha/beta-Hydrolases"/>
    <property type="match status" value="1"/>
</dbReference>
<dbReference type="PROSITE" id="PS01133">
    <property type="entry name" value="UPF0017"/>
    <property type="match status" value="1"/>
</dbReference>
<feature type="active site" description="Charge relay system" evidence="4">
    <location>
        <position position="138"/>
    </location>
</feature>
<dbReference type="InterPro" id="IPR012020">
    <property type="entry name" value="ABHD4"/>
</dbReference>
<keyword evidence="3" id="KW-0378">Hydrolase</keyword>
<dbReference type="GO" id="GO:0034338">
    <property type="term" value="F:short-chain carboxylesterase activity"/>
    <property type="evidence" value="ECO:0007669"/>
    <property type="project" value="TreeGrafter"/>
</dbReference>
<dbReference type="RefSeq" id="WP_103924952.1">
    <property type="nucleotide sequence ID" value="NZ_FNVR01000011.1"/>
</dbReference>
<dbReference type="OrthoDB" id="332676at2"/>
<dbReference type="PANTHER" id="PTHR10794">
    <property type="entry name" value="ABHYDROLASE DOMAIN-CONTAINING PROTEIN"/>
    <property type="match status" value="1"/>
</dbReference>
<dbReference type="InterPro" id="IPR029058">
    <property type="entry name" value="AB_hydrolase_fold"/>
</dbReference>
<dbReference type="PIRSF" id="PIRSF005211">
    <property type="entry name" value="Ab_hydro_YheT"/>
    <property type="match status" value="1"/>
</dbReference>
<evidence type="ECO:0000256" key="1">
    <source>
        <dbReference type="ARBA" id="ARBA00010884"/>
    </source>
</evidence>
<dbReference type="AlphaFoldDB" id="A0A1H5WY12"/>
<evidence type="ECO:0000256" key="3">
    <source>
        <dbReference type="ARBA" id="ARBA00022801"/>
    </source>
</evidence>
<keyword evidence="2" id="KW-0719">Serine esterase</keyword>
<dbReference type="Pfam" id="PF00561">
    <property type="entry name" value="Abhydrolase_1"/>
    <property type="match status" value="1"/>
</dbReference>
<proteinExistence type="inferred from homology"/>
<dbReference type="GO" id="GO:0047372">
    <property type="term" value="F:monoacylglycerol lipase activity"/>
    <property type="evidence" value="ECO:0007669"/>
    <property type="project" value="TreeGrafter"/>
</dbReference>
<keyword evidence="7" id="KW-1185">Reference proteome</keyword>
<dbReference type="PANTHER" id="PTHR10794:SF94">
    <property type="entry name" value="ESTERASE YHET-RELATED"/>
    <property type="match status" value="1"/>
</dbReference>
<evidence type="ECO:0000313" key="7">
    <source>
        <dbReference type="Proteomes" id="UP000236736"/>
    </source>
</evidence>
<dbReference type="STRING" id="1120964.GCA_001313265_04705"/>
<dbReference type="Gene3D" id="3.40.50.1820">
    <property type="entry name" value="alpha/beta hydrolase"/>
    <property type="match status" value="1"/>
</dbReference>
<name>A0A1H5WY12_9BACT</name>
<feature type="active site" description="Charge relay system" evidence="4">
    <location>
        <position position="293"/>
    </location>
</feature>
<feature type="active site" description="Charge relay system" evidence="4">
    <location>
        <position position="264"/>
    </location>
</feature>
<evidence type="ECO:0000259" key="5">
    <source>
        <dbReference type="Pfam" id="PF00561"/>
    </source>
</evidence>
<reference evidence="7" key="1">
    <citation type="submission" date="2016-10" db="EMBL/GenBank/DDBJ databases">
        <authorList>
            <person name="Varghese N."/>
            <person name="Submissions S."/>
        </authorList>
    </citation>
    <scope>NUCLEOTIDE SEQUENCE [LARGE SCALE GENOMIC DNA]</scope>
    <source>
        <strain evidence="7">DSM 17298</strain>
    </source>
</reference>